<dbReference type="AlphaFoldDB" id="A0A8K0SDC8"/>
<feature type="chain" id="PRO_5035463025" description="Ig-like domain-containing protein" evidence="1">
    <location>
        <begin position="20"/>
        <end position="140"/>
    </location>
</feature>
<accession>A0A8K0SDC8</accession>
<proteinExistence type="predicted"/>
<protein>
    <recommendedName>
        <fullName evidence="4">Ig-like domain-containing protein</fullName>
    </recommendedName>
</protein>
<comment type="caution">
    <text evidence="2">The sequence shown here is derived from an EMBL/GenBank/DDBJ whole genome shotgun (WGS) entry which is preliminary data.</text>
</comment>
<keyword evidence="1" id="KW-0732">Signal</keyword>
<keyword evidence="3" id="KW-1185">Reference proteome</keyword>
<sequence>MMMQPWLLMAALGFAFTAADEIHFVNCQNTSPSQPLDIGSNICHPSPGVTQWERSGGVSCRFPISGVVFQAALRSDAASAPNFTVVGIILRLRTVDSLTNGRRSGSNGFNTYTCYKDNGHSLYVDNDAKVCFSLYYCLQN</sequence>
<evidence type="ECO:0000256" key="1">
    <source>
        <dbReference type="SAM" id="SignalP"/>
    </source>
</evidence>
<dbReference type="Proteomes" id="UP000813444">
    <property type="component" value="Unassembled WGS sequence"/>
</dbReference>
<evidence type="ECO:0000313" key="3">
    <source>
        <dbReference type="Proteomes" id="UP000813444"/>
    </source>
</evidence>
<feature type="signal peptide" evidence="1">
    <location>
        <begin position="1"/>
        <end position="19"/>
    </location>
</feature>
<evidence type="ECO:0008006" key="4">
    <source>
        <dbReference type="Google" id="ProtNLM"/>
    </source>
</evidence>
<dbReference type="OrthoDB" id="291007at2759"/>
<organism evidence="2 3">
    <name type="scientific">Stachybotrys elegans</name>
    <dbReference type="NCBI Taxonomy" id="80388"/>
    <lineage>
        <taxon>Eukaryota</taxon>
        <taxon>Fungi</taxon>
        <taxon>Dikarya</taxon>
        <taxon>Ascomycota</taxon>
        <taxon>Pezizomycotina</taxon>
        <taxon>Sordariomycetes</taxon>
        <taxon>Hypocreomycetidae</taxon>
        <taxon>Hypocreales</taxon>
        <taxon>Stachybotryaceae</taxon>
        <taxon>Stachybotrys</taxon>
    </lineage>
</organism>
<reference evidence="2" key="1">
    <citation type="journal article" date="2021" name="Nat. Commun.">
        <title>Genetic determinants of endophytism in the Arabidopsis root mycobiome.</title>
        <authorList>
            <person name="Mesny F."/>
            <person name="Miyauchi S."/>
            <person name="Thiergart T."/>
            <person name="Pickel B."/>
            <person name="Atanasova L."/>
            <person name="Karlsson M."/>
            <person name="Huettel B."/>
            <person name="Barry K.W."/>
            <person name="Haridas S."/>
            <person name="Chen C."/>
            <person name="Bauer D."/>
            <person name="Andreopoulos W."/>
            <person name="Pangilinan J."/>
            <person name="LaButti K."/>
            <person name="Riley R."/>
            <person name="Lipzen A."/>
            <person name="Clum A."/>
            <person name="Drula E."/>
            <person name="Henrissat B."/>
            <person name="Kohler A."/>
            <person name="Grigoriev I.V."/>
            <person name="Martin F.M."/>
            <person name="Hacquard S."/>
        </authorList>
    </citation>
    <scope>NUCLEOTIDE SEQUENCE</scope>
    <source>
        <strain evidence="2">MPI-CAGE-CH-0235</strain>
    </source>
</reference>
<evidence type="ECO:0000313" key="2">
    <source>
        <dbReference type="EMBL" id="KAH7303619.1"/>
    </source>
</evidence>
<gene>
    <name evidence="2" type="ORF">B0I35DRAFT_414972</name>
</gene>
<name>A0A8K0SDC8_9HYPO</name>
<dbReference type="EMBL" id="JAGPNK010000030">
    <property type="protein sequence ID" value="KAH7303619.1"/>
    <property type="molecule type" value="Genomic_DNA"/>
</dbReference>